<dbReference type="Proteomes" id="UP001152795">
    <property type="component" value="Unassembled WGS sequence"/>
</dbReference>
<comment type="caution">
    <text evidence="1">The sequence shown here is derived from an EMBL/GenBank/DDBJ whole genome shotgun (WGS) entry which is preliminary data.</text>
</comment>
<keyword evidence="2" id="KW-1185">Reference proteome</keyword>
<dbReference type="AlphaFoldDB" id="A0A6S7GN31"/>
<accession>A0A6S7GN31</accession>
<dbReference type="EMBL" id="CACRXK020002170">
    <property type="protein sequence ID" value="CAB3993033.1"/>
    <property type="molecule type" value="Genomic_DNA"/>
</dbReference>
<proteinExistence type="predicted"/>
<organism evidence="1 2">
    <name type="scientific">Paramuricea clavata</name>
    <name type="common">Red gorgonian</name>
    <name type="synonym">Violescent sea-whip</name>
    <dbReference type="NCBI Taxonomy" id="317549"/>
    <lineage>
        <taxon>Eukaryota</taxon>
        <taxon>Metazoa</taxon>
        <taxon>Cnidaria</taxon>
        <taxon>Anthozoa</taxon>
        <taxon>Octocorallia</taxon>
        <taxon>Malacalcyonacea</taxon>
        <taxon>Plexauridae</taxon>
        <taxon>Paramuricea</taxon>
    </lineage>
</organism>
<protein>
    <submittedName>
        <fullName evidence="1">Uncharacterized protein</fullName>
    </submittedName>
</protein>
<reference evidence="1" key="1">
    <citation type="submission" date="2020-04" db="EMBL/GenBank/DDBJ databases">
        <authorList>
            <person name="Alioto T."/>
            <person name="Alioto T."/>
            <person name="Gomez Garrido J."/>
        </authorList>
    </citation>
    <scope>NUCLEOTIDE SEQUENCE</scope>
    <source>
        <strain evidence="1">A484AB</strain>
    </source>
</reference>
<evidence type="ECO:0000313" key="1">
    <source>
        <dbReference type="EMBL" id="CAB3993033.1"/>
    </source>
</evidence>
<name>A0A6S7GN31_PARCT</name>
<gene>
    <name evidence="1" type="ORF">PACLA_8A021326</name>
</gene>
<evidence type="ECO:0000313" key="2">
    <source>
        <dbReference type="Proteomes" id="UP001152795"/>
    </source>
</evidence>
<sequence length="82" mass="8866">MSGSKDVQSHLANVALGRDTGRQKLTFDPTTGKLRVVNGTQNTGDNIVCTDMAAAGFFIRVMNMKGTVCSSESVYNMVMRAY</sequence>